<reference evidence="2" key="1">
    <citation type="submission" date="2022-11" db="EMBL/GenBank/DDBJ databases">
        <title>Centuries of genome instability and evolution in soft-shell clam transmissible cancer (bioRxiv).</title>
        <authorList>
            <person name="Hart S.F.M."/>
            <person name="Yonemitsu M.A."/>
            <person name="Giersch R.M."/>
            <person name="Beal B.F."/>
            <person name="Arriagada G."/>
            <person name="Davis B.W."/>
            <person name="Ostrander E.A."/>
            <person name="Goff S.P."/>
            <person name="Metzger M.J."/>
        </authorList>
    </citation>
    <scope>NUCLEOTIDE SEQUENCE</scope>
    <source>
        <strain evidence="2">MELC-2E11</strain>
        <tissue evidence="2">Siphon/mantle</tissue>
    </source>
</reference>
<name>A0ABY7FLX7_MYAAR</name>
<gene>
    <name evidence="2" type="ORF">MAR_016323</name>
</gene>
<dbReference type="EMBL" id="CP111023">
    <property type="protein sequence ID" value="WAR22349.1"/>
    <property type="molecule type" value="Genomic_DNA"/>
</dbReference>
<evidence type="ECO:0000313" key="2">
    <source>
        <dbReference type="EMBL" id="WAR22349.1"/>
    </source>
</evidence>
<dbReference type="Proteomes" id="UP001164746">
    <property type="component" value="Chromosome 12"/>
</dbReference>
<feature type="compositionally biased region" description="Basic and acidic residues" evidence="1">
    <location>
        <begin position="126"/>
        <end position="138"/>
    </location>
</feature>
<organism evidence="2 3">
    <name type="scientific">Mya arenaria</name>
    <name type="common">Soft-shell clam</name>
    <dbReference type="NCBI Taxonomy" id="6604"/>
    <lineage>
        <taxon>Eukaryota</taxon>
        <taxon>Metazoa</taxon>
        <taxon>Spiralia</taxon>
        <taxon>Lophotrochozoa</taxon>
        <taxon>Mollusca</taxon>
        <taxon>Bivalvia</taxon>
        <taxon>Autobranchia</taxon>
        <taxon>Heteroconchia</taxon>
        <taxon>Euheterodonta</taxon>
        <taxon>Imparidentia</taxon>
        <taxon>Neoheterodontei</taxon>
        <taxon>Myida</taxon>
        <taxon>Myoidea</taxon>
        <taxon>Myidae</taxon>
        <taxon>Mya</taxon>
    </lineage>
</organism>
<evidence type="ECO:0000256" key="1">
    <source>
        <dbReference type="SAM" id="MobiDB-lite"/>
    </source>
</evidence>
<feature type="compositionally biased region" description="Basic and acidic residues" evidence="1">
    <location>
        <begin position="7"/>
        <end position="22"/>
    </location>
</feature>
<sequence length="169" mass="20635">MALSNSERQRLFRARRDADPDKRKKYIQKGRDRYQRDCNSGKIKPIEQLSREKGIKDILNSIHTPPFSPEHEPAEIHISSRQKEQQRKKKRREESKSYRQRQKMQLEINNLKRKVEMYKKRLSRKQQQENKHQQDTPRRRTRKLLRKFTPKDQKKSLSFKCQVLIEAIR</sequence>
<proteinExistence type="predicted"/>
<protein>
    <submittedName>
        <fullName evidence="2">Uncharacterized protein</fullName>
    </submittedName>
</protein>
<feature type="region of interest" description="Disordered" evidence="1">
    <location>
        <begin position="1"/>
        <end position="155"/>
    </location>
</feature>
<feature type="compositionally biased region" description="Basic residues" evidence="1">
    <location>
        <begin position="139"/>
        <end position="148"/>
    </location>
</feature>
<keyword evidence="3" id="KW-1185">Reference proteome</keyword>
<accession>A0ABY7FLX7</accession>
<evidence type="ECO:0000313" key="3">
    <source>
        <dbReference type="Proteomes" id="UP001164746"/>
    </source>
</evidence>